<protein>
    <submittedName>
        <fullName evidence="7">Uncharacterized protein</fullName>
    </submittedName>
</protein>
<evidence type="ECO:0000256" key="1">
    <source>
        <dbReference type="ARBA" id="ARBA00010643"/>
    </source>
</evidence>
<dbReference type="NCBIfam" id="TIGR01958">
    <property type="entry name" value="nuoE_fam"/>
    <property type="match status" value="1"/>
</dbReference>
<evidence type="ECO:0000256" key="5">
    <source>
        <dbReference type="ARBA" id="ARBA00023014"/>
    </source>
</evidence>
<dbReference type="InterPro" id="IPR042128">
    <property type="entry name" value="NuoE_dom"/>
</dbReference>
<accession>A0A0H5C550</accession>
<dbReference type="EMBL" id="CDQK01000004">
    <property type="protein sequence ID" value="CEP23250.1"/>
    <property type="molecule type" value="Genomic_DNA"/>
</dbReference>
<dbReference type="InterPro" id="IPR041921">
    <property type="entry name" value="NuoE_N"/>
</dbReference>
<evidence type="ECO:0000256" key="3">
    <source>
        <dbReference type="ARBA" id="ARBA00022723"/>
    </source>
</evidence>
<evidence type="ECO:0000256" key="4">
    <source>
        <dbReference type="ARBA" id="ARBA00023004"/>
    </source>
</evidence>
<evidence type="ECO:0000313" key="7">
    <source>
        <dbReference type="EMBL" id="CEP23250.1"/>
    </source>
</evidence>
<comment type="cofactor">
    <cofactor evidence="6">
        <name>[2Fe-2S] cluster</name>
        <dbReference type="ChEBI" id="CHEBI:190135"/>
    </cofactor>
</comment>
<name>A0A0H5C550_CYBJN</name>
<evidence type="ECO:0000256" key="2">
    <source>
        <dbReference type="ARBA" id="ARBA00022714"/>
    </source>
</evidence>
<dbReference type="Gene3D" id="3.40.30.10">
    <property type="entry name" value="Glutaredoxin"/>
    <property type="match status" value="1"/>
</dbReference>
<evidence type="ECO:0000256" key="6">
    <source>
        <dbReference type="ARBA" id="ARBA00034078"/>
    </source>
</evidence>
<organism evidence="7 8">
    <name type="scientific">Cyberlindnera jadinii (strain ATCC 18201 / CBS 1600 / BCRC 20928 / JCM 3617 / NBRC 0987 / NRRL Y-1542)</name>
    <name type="common">Torula yeast</name>
    <name type="synonym">Candida utilis</name>
    <dbReference type="NCBI Taxonomy" id="983966"/>
    <lineage>
        <taxon>Eukaryota</taxon>
        <taxon>Fungi</taxon>
        <taxon>Dikarya</taxon>
        <taxon>Ascomycota</taxon>
        <taxon>Saccharomycotina</taxon>
        <taxon>Saccharomycetes</taxon>
        <taxon>Phaffomycetales</taxon>
        <taxon>Phaffomycetaceae</taxon>
        <taxon>Cyberlindnera</taxon>
    </lineage>
</organism>
<keyword evidence="4" id="KW-0408">Iron</keyword>
<keyword evidence="3" id="KW-0479">Metal-binding</keyword>
<keyword evidence="2" id="KW-0001">2Fe-2S</keyword>
<dbReference type="PANTHER" id="PTHR10371">
    <property type="entry name" value="NADH DEHYDROGENASE UBIQUINONE FLAVOPROTEIN 2, MITOCHONDRIAL"/>
    <property type="match status" value="1"/>
</dbReference>
<dbReference type="Pfam" id="PF01257">
    <property type="entry name" value="2Fe-2S_thioredx"/>
    <property type="match status" value="1"/>
</dbReference>
<dbReference type="GO" id="GO:0051537">
    <property type="term" value="F:2 iron, 2 sulfur cluster binding"/>
    <property type="evidence" value="ECO:0007669"/>
    <property type="project" value="UniProtKB-KW"/>
</dbReference>
<comment type="similarity">
    <text evidence="1">Belongs to the complex I 24 kDa subunit family.</text>
</comment>
<sequence length="227" mass="25423">MLRRFVSVPRTLPLRATNVAAVRSHHIVGVHRDTKVNNQKTPFTFSDENKKEIEKILAKYPPQYKKGAIMPLLDLGQHQHGFCSIGVMNEVAKICEVPPMRVYEVASFYTMFQREPIGKCHVGVCTNIACMLHGAEDVFAAAKDFVKNNNADGYYSLEEVECSGACTNAPVAEVNNIYFEDLTSEGIVQVLKDFKQGKAVPGPYAGRESLVNLKVRRHLCLERRHST</sequence>
<dbReference type="Gene3D" id="1.10.10.1590">
    <property type="entry name" value="NADH-quinone oxidoreductase subunit E"/>
    <property type="match status" value="1"/>
</dbReference>
<reference evidence="8" key="1">
    <citation type="journal article" date="2015" name="J. Biotechnol.">
        <title>The structure of the Cyberlindnera jadinii genome and its relation to Candida utilis analyzed by the occurrence of single nucleotide polymorphisms.</title>
        <authorList>
            <person name="Rupp O."/>
            <person name="Brinkrolf K."/>
            <person name="Buerth C."/>
            <person name="Kunigo M."/>
            <person name="Schneider J."/>
            <person name="Jaenicke S."/>
            <person name="Goesmann A."/>
            <person name="Puehler A."/>
            <person name="Jaeger K.-E."/>
            <person name="Ernst J.F."/>
        </authorList>
    </citation>
    <scope>NUCLEOTIDE SEQUENCE [LARGE SCALE GENOMIC DNA]</scope>
    <source>
        <strain evidence="8">ATCC 18201 / CBS 1600 / BCRC 20928 / JCM 3617 / NBRC 0987 / NRRL Y-1542</strain>
    </source>
</reference>
<dbReference type="Proteomes" id="UP000038830">
    <property type="component" value="Unassembled WGS sequence"/>
</dbReference>
<keyword evidence="5" id="KW-0411">Iron-sulfur</keyword>
<dbReference type="InterPro" id="IPR002023">
    <property type="entry name" value="NuoE-like"/>
</dbReference>
<dbReference type="CDD" id="cd03064">
    <property type="entry name" value="TRX_Fd_NuoE"/>
    <property type="match status" value="1"/>
</dbReference>
<evidence type="ECO:0000313" key="8">
    <source>
        <dbReference type="Proteomes" id="UP000038830"/>
    </source>
</evidence>
<proteinExistence type="inferred from homology"/>
<dbReference type="PANTHER" id="PTHR10371:SF3">
    <property type="entry name" value="NADH DEHYDROGENASE [UBIQUINONE] FLAVOPROTEIN 2, MITOCHONDRIAL"/>
    <property type="match status" value="1"/>
</dbReference>
<dbReference type="SUPFAM" id="SSF52833">
    <property type="entry name" value="Thioredoxin-like"/>
    <property type="match status" value="1"/>
</dbReference>
<dbReference type="GO" id="GO:0016491">
    <property type="term" value="F:oxidoreductase activity"/>
    <property type="evidence" value="ECO:0007669"/>
    <property type="project" value="InterPro"/>
</dbReference>
<dbReference type="FunFam" id="1.10.10.1590:FF:000001">
    <property type="entry name" value="NADH-quinone oxidoreductase subunit E"/>
    <property type="match status" value="1"/>
</dbReference>
<dbReference type="InterPro" id="IPR036249">
    <property type="entry name" value="Thioredoxin-like_sf"/>
</dbReference>
<dbReference type="AlphaFoldDB" id="A0A0H5C550"/>
<gene>
    <name evidence="7" type="ORF">BN1211_3785</name>
</gene>
<dbReference type="GO" id="GO:0046872">
    <property type="term" value="F:metal ion binding"/>
    <property type="evidence" value="ECO:0007669"/>
    <property type="project" value="UniProtKB-KW"/>
</dbReference>